<comment type="caution">
    <text evidence="2">The sequence shown here is derived from an EMBL/GenBank/DDBJ whole genome shotgun (WGS) entry which is preliminary data.</text>
</comment>
<organism evidence="2 3">
    <name type="scientific">Trinickia soli</name>
    <dbReference type="NCBI Taxonomy" id="380675"/>
    <lineage>
        <taxon>Bacteria</taxon>
        <taxon>Pseudomonadati</taxon>
        <taxon>Pseudomonadota</taxon>
        <taxon>Betaproteobacteria</taxon>
        <taxon>Burkholderiales</taxon>
        <taxon>Burkholderiaceae</taxon>
        <taxon>Trinickia</taxon>
    </lineage>
</organism>
<sequence length="71" mass="7195">MSTLFSKPSTPSLPPPPVAPPPPTVDQASVQAENDADALRRRRGMASTILAGANGSSATQPVTSAARLLGN</sequence>
<proteinExistence type="predicted"/>
<dbReference type="Proteomes" id="UP000235347">
    <property type="component" value="Unassembled WGS sequence"/>
</dbReference>
<dbReference type="RefSeq" id="WP_102611911.1">
    <property type="nucleotide sequence ID" value="NZ_CADIKD010000002.1"/>
</dbReference>
<feature type="compositionally biased region" description="Pro residues" evidence="1">
    <location>
        <begin position="11"/>
        <end position="24"/>
    </location>
</feature>
<dbReference type="EMBL" id="PNYB01000022">
    <property type="protein sequence ID" value="PMS19263.1"/>
    <property type="molecule type" value="Genomic_DNA"/>
</dbReference>
<feature type="compositionally biased region" description="Polar residues" evidence="1">
    <location>
        <begin position="54"/>
        <end position="63"/>
    </location>
</feature>
<name>A0A2N7VQ39_9BURK</name>
<dbReference type="AlphaFoldDB" id="A0A2N7VQ39"/>
<feature type="region of interest" description="Disordered" evidence="1">
    <location>
        <begin position="1"/>
        <end position="35"/>
    </location>
</feature>
<evidence type="ECO:0000256" key="1">
    <source>
        <dbReference type="SAM" id="MobiDB-lite"/>
    </source>
</evidence>
<accession>A0A2N7VQ39</accession>
<evidence type="ECO:0000313" key="2">
    <source>
        <dbReference type="EMBL" id="PMS19263.1"/>
    </source>
</evidence>
<protein>
    <submittedName>
        <fullName evidence="2">Uncharacterized protein</fullName>
    </submittedName>
</protein>
<gene>
    <name evidence="2" type="ORF">C0Z19_21775</name>
</gene>
<evidence type="ECO:0000313" key="3">
    <source>
        <dbReference type="Proteomes" id="UP000235347"/>
    </source>
</evidence>
<reference evidence="2 3" key="1">
    <citation type="submission" date="2018-01" db="EMBL/GenBank/DDBJ databases">
        <title>Whole genome analyses suggest that Burkholderia sensu lato contains two further novel genera in the rhizoxinica-symbiotica group Mycetohabitans gen. nov., and Trinickia gen. nov.: implications for the evolution of diazotrophy and nodulation in the Burkholderiaceae.</title>
        <authorList>
            <person name="Estrada-de los Santos P."/>
            <person name="Palmer M."/>
            <person name="Chavez-Ramirez B."/>
            <person name="Beukes C."/>
            <person name="Steenkamp E.T."/>
            <person name="Hirsch A.M."/>
            <person name="Manyaka P."/>
            <person name="Maluk M."/>
            <person name="Lafos M."/>
            <person name="Crook M."/>
            <person name="Gross E."/>
            <person name="Simon M.F."/>
            <person name="Bueno dos Reis Junior F."/>
            <person name="Poole P.S."/>
            <person name="Venter S.N."/>
            <person name="James E.K."/>
        </authorList>
    </citation>
    <scope>NUCLEOTIDE SEQUENCE [LARGE SCALE GENOMIC DNA]</scope>
    <source>
        <strain evidence="2 3">GP25-8</strain>
    </source>
</reference>
<keyword evidence="3" id="KW-1185">Reference proteome</keyword>
<feature type="region of interest" description="Disordered" evidence="1">
    <location>
        <begin position="50"/>
        <end position="71"/>
    </location>
</feature>